<keyword evidence="3" id="KW-1185">Reference proteome</keyword>
<accession>A0A1S2VIT5</accession>
<name>A0A1S2VIT5_9BACT</name>
<dbReference type="RefSeq" id="WP_071503782.1">
    <property type="nucleotide sequence ID" value="NZ_MORL01000006.1"/>
</dbReference>
<proteinExistence type="predicted"/>
<organism evidence="2 3">
    <name type="scientific">Arsenicibacter rosenii</name>
    <dbReference type="NCBI Taxonomy" id="1750698"/>
    <lineage>
        <taxon>Bacteria</taxon>
        <taxon>Pseudomonadati</taxon>
        <taxon>Bacteroidota</taxon>
        <taxon>Cytophagia</taxon>
        <taxon>Cytophagales</taxon>
        <taxon>Spirosomataceae</taxon>
        <taxon>Arsenicibacter</taxon>
    </lineage>
</organism>
<reference evidence="2 3" key="1">
    <citation type="submission" date="2016-10" db="EMBL/GenBank/DDBJ databases">
        <title>Arsenicibacter rosenii gen. nov., sp. nov., an efficient arsenic-methylating bacterium isolated from an arsenic-contaminated paddy soil.</title>
        <authorList>
            <person name="Huang K."/>
        </authorList>
    </citation>
    <scope>NUCLEOTIDE SEQUENCE [LARGE SCALE GENOMIC DNA]</scope>
    <source>
        <strain evidence="2 3">SM-1</strain>
    </source>
</reference>
<dbReference type="EMBL" id="MORL01000006">
    <property type="protein sequence ID" value="OIN58677.1"/>
    <property type="molecule type" value="Genomic_DNA"/>
</dbReference>
<dbReference type="Proteomes" id="UP000181790">
    <property type="component" value="Unassembled WGS sequence"/>
</dbReference>
<dbReference type="AlphaFoldDB" id="A0A1S2VIT5"/>
<evidence type="ECO:0000313" key="3">
    <source>
        <dbReference type="Proteomes" id="UP000181790"/>
    </source>
</evidence>
<gene>
    <name evidence="2" type="ORF">BLX24_14030</name>
</gene>
<comment type="caution">
    <text evidence="2">The sequence shown here is derived from an EMBL/GenBank/DDBJ whole genome shotgun (WGS) entry which is preliminary data.</text>
</comment>
<sequence length="388" mass="42605">MKAQFLTACLATLTSTLFAQIQPGERLYGGSVSSRNTYSHNLNTDVKNNSSFTASAVQLTVGKFRQNNWLTGINMSLGLSPGSNKIVSAVGGQNNYESGTRYLSYAVSLNPFVRRYWELNNIQLFVGGGIGVSVSGFYSRDKEFPAEDYTFSGNRMFGFGISPSFEAGLNYFVTKHLALELKISTNAFPVSFGQLGAGFIYRTGDHALTLDNQAQTNQTKKGGWLPGGSFSISNTSVKTPGERNLTYDPGIYKVSLSAGKFIRERTVLGIEAGYQYTERRTEGENASVSKSKWFSVVPYVQTYWLTSRLTPFHRISASWSKLVGAQGNTFGLNGQFGLAYMLGERFIIETSLASVGVDYSRLGNSYETISPYASASLGNQFALRYVFR</sequence>
<protein>
    <recommendedName>
        <fullName evidence="4">Outer membrane protein beta-barrel domain-containing protein</fullName>
    </recommendedName>
</protein>
<evidence type="ECO:0000256" key="1">
    <source>
        <dbReference type="SAM" id="SignalP"/>
    </source>
</evidence>
<dbReference type="InterPro" id="IPR011250">
    <property type="entry name" value="OMP/PagP_B-barrel"/>
</dbReference>
<dbReference type="OrthoDB" id="924261at2"/>
<feature type="signal peptide" evidence="1">
    <location>
        <begin position="1"/>
        <end position="19"/>
    </location>
</feature>
<keyword evidence="1" id="KW-0732">Signal</keyword>
<feature type="chain" id="PRO_5010240742" description="Outer membrane protein beta-barrel domain-containing protein" evidence="1">
    <location>
        <begin position="20"/>
        <end position="388"/>
    </location>
</feature>
<evidence type="ECO:0000313" key="2">
    <source>
        <dbReference type="EMBL" id="OIN58677.1"/>
    </source>
</evidence>
<dbReference type="SUPFAM" id="SSF56925">
    <property type="entry name" value="OMPA-like"/>
    <property type="match status" value="1"/>
</dbReference>
<evidence type="ECO:0008006" key="4">
    <source>
        <dbReference type="Google" id="ProtNLM"/>
    </source>
</evidence>